<accession>A6HJM2</accession>
<dbReference type="AlphaFoldDB" id="A6HJM2"/>
<evidence type="ECO:0000313" key="2">
    <source>
        <dbReference type="Proteomes" id="UP000234681"/>
    </source>
</evidence>
<name>A6HJM2_RAT</name>
<proteinExistence type="predicted"/>
<protein>
    <submittedName>
        <fullName evidence="1">RCG34517</fullName>
    </submittedName>
</protein>
<dbReference type="EMBL" id="CH473948">
    <property type="protein sequence ID" value="EDM06227.1"/>
    <property type="molecule type" value="Genomic_DNA"/>
</dbReference>
<evidence type="ECO:0000313" key="1">
    <source>
        <dbReference type="EMBL" id="EDM06227.1"/>
    </source>
</evidence>
<dbReference type="Proteomes" id="UP000234681">
    <property type="component" value="Chromosome 10"/>
</dbReference>
<organism evidence="1 2">
    <name type="scientific">Rattus norvegicus</name>
    <name type="common">Rat</name>
    <dbReference type="NCBI Taxonomy" id="10116"/>
    <lineage>
        <taxon>Eukaryota</taxon>
        <taxon>Metazoa</taxon>
        <taxon>Chordata</taxon>
        <taxon>Craniata</taxon>
        <taxon>Vertebrata</taxon>
        <taxon>Euteleostomi</taxon>
        <taxon>Mammalia</taxon>
        <taxon>Eutheria</taxon>
        <taxon>Euarchontoglires</taxon>
        <taxon>Glires</taxon>
        <taxon>Rodentia</taxon>
        <taxon>Myomorpha</taxon>
        <taxon>Muroidea</taxon>
        <taxon>Muridae</taxon>
        <taxon>Murinae</taxon>
        <taxon>Rattus</taxon>
    </lineage>
</organism>
<gene>
    <name evidence="1" type="ORF">rCG_34517</name>
</gene>
<reference evidence="1 2" key="1">
    <citation type="submission" date="2005-07" db="EMBL/GenBank/DDBJ databases">
        <authorList>
            <person name="Mural R.J."/>
            <person name="Li P.W."/>
            <person name="Adams M.D."/>
            <person name="Amanatides P.G."/>
            <person name="Baden-Tillson H."/>
            <person name="Barnstead M."/>
            <person name="Chin S.H."/>
            <person name="Dew I."/>
            <person name="Evans C.A."/>
            <person name="Ferriera S."/>
            <person name="Flanigan M."/>
            <person name="Fosler C."/>
            <person name="Glodek A."/>
            <person name="Gu Z."/>
            <person name="Holt R.A."/>
            <person name="Jennings D."/>
            <person name="Kraft C.L."/>
            <person name="Lu F."/>
            <person name="Nguyen T."/>
            <person name="Nusskern D.R."/>
            <person name="Pfannkoch C.M."/>
            <person name="Sitter C."/>
            <person name="Sutton G.G."/>
            <person name="Venter J.C."/>
            <person name="Wang Z."/>
            <person name="Woodage T."/>
            <person name="Zheng X.H."/>
            <person name="Zhong F."/>
        </authorList>
    </citation>
    <scope>NUCLEOTIDE SEQUENCE [LARGE SCALE GENOMIC DNA]</scope>
    <source>
        <strain>BN</strain>
        <strain evidence="2">Sprague-Dawley</strain>
    </source>
</reference>
<sequence>MTLTSSRGLTRGLLSATCSAFQPFRLWLRKDLFHFHCHRDHGFLSFVEFWYHK</sequence>